<organism evidence="1">
    <name type="scientific">marine sediment metagenome</name>
    <dbReference type="NCBI Taxonomy" id="412755"/>
    <lineage>
        <taxon>unclassified sequences</taxon>
        <taxon>metagenomes</taxon>
        <taxon>ecological metagenomes</taxon>
    </lineage>
</organism>
<dbReference type="Pfam" id="PF07377">
    <property type="entry name" value="DUF1493"/>
    <property type="match status" value="1"/>
</dbReference>
<name>X1Q9N3_9ZZZZ</name>
<dbReference type="AlphaFoldDB" id="X1Q9N3"/>
<evidence type="ECO:0000313" key="1">
    <source>
        <dbReference type="EMBL" id="GAI65187.1"/>
    </source>
</evidence>
<dbReference type="InterPro" id="IPR010862">
    <property type="entry name" value="DUF1493"/>
</dbReference>
<dbReference type="EMBL" id="BARW01000484">
    <property type="protein sequence ID" value="GAI65187.1"/>
    <property type="molecule type" value="Genomic_DNA"/>
</dbReference>
<comment type="caution">
    <text evidence="1">The sequence shown here is derived from an EMBL/GenBank/DDBJ whole genome shotgun (WGS) entry which is preliminary data.</text>
</comment>
<gene>
    <name evidence="1" type="ORF">S12H4_02109</name>
</gene>
<feature type="non-terminal residue" evidence="1">
    <location>
        <position position="1"/>
    </location>
</feature>
<proteinExistence type="predicted"/>
<reference evidence="1" key="1">
    <citation type="journal article" date="2014" name="Front. Microbiol.">
        <title>High frequency of phylogenetically diverse reductive dehalogenase-homologous genes in deep subseafloor sedimentary metagenomes.</title>
        <authorList>
            <person name="Kawai M."/>
            <person name="Futagami T."/>
            <person name="Toyoda A."/>
            <person name="Takaki Y."/>
            <person name="Nishi S."/>
            <person name="Hori S."/>
            <person name="Arai W."/>
            <person name="Tsubouchi T."/>
            <person name="Morono Y."/>
            <person name="Uchiyama I."/>
            <person name="Ito T."/>
            <person name="Fujiyama A."/>
            <person name="Inagaki F."/>
            <person name="Takami H."/>
        </authorList>
    </citation>
    <scope>NUCLEOTIDE SEQUENCE</scope>
    <source>
        <strain evidence="1">Expedition CK06-06</strain>
    </source>
</reference>
<accession>X1Q9N3</accession>
<sequence length="156" mass="18790">EEYTWSSYCLYTKKFSHQDFLIDGESILSLFSPDKERAIDLFIRYHHQKIQKKSDIIELREEDKKYNQSLINEREAKQYLQNYFEKFNLDLSNLKERRYQFHRNKLISYLKLNSTLSIRGIANILGVGATTVYKIQRKRNREPSPVPFFEKGIKKK</sequence>
<protein>
    <submittedName>
        <fullName evidence="1">Uncharacterized protein</fullName>
    </submittedName>
</protein>